<feature type="compositionally biased region" description="Basic and acidic residues" evidence="1">
    <location>
        <begin position="90"/>
        <end position="100"/>
    </location>
</feature>
<feature type="region of interest" description="Disordered" evidence="1">
    <location>
        <begin position="373"/>
        <end position="392"/>
    </location>
</feature>
<evidence type="ECO:0000256" key="1">
    <source>
        <dbReference type="SAM" id="MobiDB-lite"/>
    </source>
</evidence>
<feature type="region of interest" description="Disordered" evidence="1">
    <location>
        <begin position="82"/>
        <end position="129"/>
    </location>
</feature>
<dbReference type="PANTHER" id="PTHR31025:SF9">
    <property type="entry name" value="SI:DKEY-286J15.1"/>
    <property type="match status" value="1"/>
</dbReference>
<name>A0AAD9NGS2_RIDPI</name>
<accession>A0AAD9NGS2</accession>
<organism evidence="2 3">
    <name type="scientific">Ridgeia piscesae</name>
    <name type="common">Tubeworm</name>
    <dbReference type="NCBI Taxonomy" id="27915"/>
    <lineage>
        <taxon>Eukaryota</taxon>
        <taxon>Metazoa</taxon>
        <taxon>Spiralia</taxon>
        <taxon>Lophotrochozoa</taxon>
        <taxon>Annelida</taxon>
        <taxon>Polychaeta</taxon>
        <taxon>Sedentaria</taxon>
        <taxon>Canalipalpata</taxon>
        <taxon>Sabellida</taxon>
        <taxon>Siboglinidae</taxon>
        <taxon>Ridgeia</taxon>
    </lineage>
</organism>
<reference evidence="2" key="1">
    <citation type="journal article" date="2023" name="Mol. Biol. Evol.">
        <title>Third-Generation Sequencing Reveals the Adaptive Role of the Epigenome in Three Deep-Sea Polychaetes.</title>
        <authorList>
            <person name="Perez M."/>
            <person name="Aroh O."/>
            <person name="Sun Y."/>
            <person name="Lan Y."/>
            <person name="Juniper S.K."/>
            <person name="Young C.R."/>
            <person name="Angers B."/>
            <person name="Qian P.Y."/>
        </authorList>
    </citation>
    <scope>NUCLEOTIDE SEQUENCE</scope>
    <source>
        <strain evidence="2">R07B-5</strain>
    </source>
</reference>
<dbReference type="PANTHER" id="PTHR31025">
    <property type="entry name" value="SI:CH211-196P9.1-RELATED"/>
    <property type="match status" value="1"/>
</dbReference>
<evidence type="ECO:0000313" key="3">
    <source>
        <dbReference type="Proteomes" id="UP001209878"/>
    </source>
</evidence>
<evidence type="ECO:0000313" key="2">
    <source>
        <dbReference type="EMBL" id="KAK2166569.1"/>
    </source>
</evidence>
<dbReference type="AlphaFoldDB" id="A0AAD9NGS2"/>
<keyword evidence="3" id="KW-1185">Reference proteome</keyword>
<comment type="caution">
    <text evidence="2">The sequence shown here is derived from an EMBL/GenBank/DDBJ whole genome shotgun (WGS) entry which is preliminary data.</text>
</comment>
<dbReference type="EMBL" id="JAODUO010001313">
    <property type="protein sequence ID" value="KAK2166569.1"/>
    <property type="molecule type" value="Genomic_DNA"/>
</dbReference>
<gene>
    <name evidence="2" type="ORF">NP493_1314g00093</name>
</gene>
<proteinExistence type="predicted"/>
<sequence>MLLAMQHDRLITMIKESITLMCKSTLMYSNELCVEGLLGITLDKRDVFLVNIKEIFQSDNPPPPSVSSSNVTDVSHDNTRDDMQVISDGENGKPQHEPPRKVAKHVHSQNECNSESSFHAPHQSEAERTSRVAFENNMVELTSCVETLTSATTSMSDSKFPAGIVIKEEVHDIDFGHDNTNDSTVIRDARLSAAVNQSFSSGPFTSTPFHASMYSSAASPSTTCADALDTRFSLPVKTGIDLAITPDPTNSAHSAQFNLSGLDFATGHSGTGNGPGDRALVFPPPITSTESPVGSVARIFHCQVGTQRKVIRVTNSASVLATIRHEFRLKSTFQLQRYDPHWCDWIDVDNEARLKDRCRLRIVLPVTDTVDGVTTHGPGETWSGTQPAPGKEEPVAKVECSQGMEHSGYGDSFLSPASPYLPTDSRVMWPERFELPVDYFRPDVKIALEQQEMLSRSVKMAFLNVIFQEMLKYTLYPTPKQYKEVALLIVTQYPHLRDTTPGSRGYEVWCTSLSDKFRNARRNMDSQEVMMKRRKLMYHSLLQPT</sequence>
<protein>
    <submittedName>
        <fullName evidence="2">Uncharacterized protein</fullName>
    </submittedName>
</protein>
<dbReference type="Proteomes" id="UP001209878">
    <property type="component" value="Unassembled WGS sequence"/>
</dbReference>